<dbReference type="GO" id="GO:0003676">
    <property type="term" value="F:nucleic acid binding"/>
    <property type="evidence" value="ECO:0007669"/>
    <property type="project" value="InterPro"/>
</dbReference>
<dbReference type="OMA" id="YPSCIEV"/>
<evidence type="ECO:0000313" key="5">
    <source>
        <dbReference type="Proteomes" id="UP000594263"/>
    </source>
</evidence>
<dbReference type="PANTHER" id="PTHR13068:SF236">
    <property type="entry name" value="OS02G0749800 PROTEIN"/>
    <property type="match status" value="1"/>
</dbReference>
<organism evidence="4 5">
    <name type="scientific">Kalanchoe fedtschenkoi</name>
    <name type="common">Lavender scallops</name>
    <name type="synonym">South American air plant</name>
    <dbReference type="NCBI Taxonomy" id="63787"/>
    <lineage>
        <taxon>Eukaryota</taxon>
        <taxon>Viridiplantae</taxon>
        <taxon>Streptophyta</taxon>
        <taxon>Embryophyta</taxon>
        <taxon>Tracheophyta</taxon>
        <taxon>Spermatophyta</taxon>
        <taxon>Magnoliopsida</taxon>
        <taxon>eudicotyledons</taxon>
        <taxon>Gunneridae</taxon>
        <taxon>Pentapetalae</taxon>
        <taxon>Saxifragales</taxon>
        <taxon>Crassulaceae</taxon>
        <taxon>Kalanchoe</taxon>
    </lineage>
</organism>
<keyword evidence="2" id="KW-0804">Transcription</keyword>
<dbReference type="Proteomes" id="UP000594263">
    <property type="component" value="Unplaced"/>
</dbReference>
<dbReference type="Gene3D" id="1.25.70.10">
    <property type="entry name" value="Transcription termination factor 3, mitochondrial"/>
    <property type="match status" value="1"/>
</dbReference>
<keyword evidence="2" id="KW-0805">Transcription regulation</keyword>
<keyword evidence="2" id="KW-0806">Transcription termination</keyword>
<dbReference type="InterPro" id="IPR038538">
    <property type="entry name" value="MTERF_sf"/>
</dbReference>
<name>A0A7N0U298_KALFE</name>
<dbReference type="GO" id="GO:0006353">
    <property type="term" value="P:DNA-templated transcription termination"/>
    <property type="evidence" value="ECO:0007669"/>
    <property type="project" value="UniProtKB-KW"/>
</dbReference>
<keyword evidence="5" id="KW-1185">Reference proteome</keyword>
<keyword evidence="3" id="KW-0809">Transit peptide</keyword>
<accession>A0A7N0U298</accession>
<evidence type="ECO:0000256" key="2">
    <source>
        <dbReference type="ARBA" id="ARBA00022472"/>
    </source>
</evidence>
<dbReference type="SMART" id="SM00733">
    <property type="entry name" value="Mterf"/>
    <property type="match status" value="6"/>
</dbReference>
<sequence length="400" mass="44948">MMLGFFCRKLLLEVGGGVDCKVVIVARSTVRWLSTAAATVSDSNQDADKSVKDSAFTVSYLVDSCGFTHQAATTAATRFSLKSAEKPDKVLRLLREYGFTCGDISRILQQRPTLIVADPERSVRPKLDLLASLGPTKEFFIKILIRCPEILHKSMDKTLVPSLGFLKSMLRTDENVLKVLGRCHRLLWFKLPESLAPNVAILREVGMSDDLISAFLKDRPIAFLASAARFRALVDKTSKMGFDPKRRGFVEATSAFAAMSDKTWKRKVEVFKKWGWSDDELVSAFKKNPLCMTASEKKVDAIMDYLVNKLKLDPSFVAKTPKLVTFSLEKRIIPRCSIIQYLLSKGMLMTKDITLSNALLESEDTFLRIYVSKYEKTLPELLDLYNQYKNGSATGIFHPI</sequence>
<evidence type="ECO:0000256" key="1">
    <source>
        <dbReference type="ARBA" id="ARBA00007692"/>
    </source>
</evidence>
<comment type="similarity">
    <text evidence="1">Belongs to the mTERF family.</text>
</comment>
<dbReference type="InterPro" id="IPR003690">
    <property type="entry name" value="MTERF"/>
</dbReference>
<dbReference type="FunFam" id="1.25.70.10:FF:000001">
    <property type="entry name" value="Mitochondrial transcription termination factor-like"/>
    <property type="match status" value="1"/>
</dbReference>
<dbReference type="Gramene" id="Kaladp0051s0101.1.v1.1">
    <property type="protein sequence ID" value="Kaladp0051s0101.1.v1.1.CDS.1"/>
    <property type="gene ID" value="Kaladp0051s0101.v1.1"/>
</dbReference>
<evidence type="ECO:0000256" key="3">
    <source>
        <dbReference type="ARBA" id="ARBA00022946"/>
    </source>
</evidence>
<evidence type="ECO:0000313" key="4">
    <source>
        <dbReference type="EnsemblPlants" id="Kaladp0051s0101.1.v1.1.CDS.1"/>
    </source>
</evidence>
<reference evidence="4" key="1">
    <citation type="submission" date="2021-01" db="UniProtKB">
        <authorList>
            <consortium name="EnsemblPlants"/>
        </authorList>
    </citation>
    <scope>IDENTIFICATION</scope>
</reference>
<protein>
    <submittedName>
        <fullName evidence="4">Uncharacterized protein</fullName>
    </submittedName>
</protein>
<dbReference type="EnsemblPlants" id="Kaladp0051s0101.1.v1.1">
    <property type="protein sequence ID" value="Kaladp0051s0101.1.v1.1.CDS.1"/>
    <property type="gene ID" value="Kaladp0051s0101.v1.1"/>
</dbReference>
<dbReference type="AlphaFoldDB" id="A0A7N0U298"/>
<dbReference type="PANTHER" id="PTHR13068">
    <property type="entry name" value="CGI-12 PROTEIN-RELATED"/>
    <property type="match status" value="1"/>
</dbReference>
<dbReference type="Pfam" id="PF02536">
    <property type="entry name" value="mTERF"/>
    <property type="match status" value="1"/>
</dbReference>
<proteinExistence type="inferred from homology"/>